<feature type="region of interest" description="Disordered" evidence="1">
    <location>
        <begin position="1"/>
        <end position="32"/>
    </location>
</feature>
<reference evidence="5" key="1">
    <citation type="submission" date="2020-07" db="EMBL/GenBank/DDBJ databases">
        <title>Genome sequence and genetic diversity analysis of an under-domesticated orphan crop, white fonio (Digitaria exilis).</title>
        <authorList>
            <person name="Bennetzen J.L."/>
            <person name="Chen S."/>
            <person name="Ma X."/>
            <person name="Wang X."/>
            <person name="Yssel A.E.J."/>
            <person name="Chaluvadi S.R."/>
            <person name="Johnson M."/>
            <person name="Gangashetty P."/>
            <person name="Hamidou F."/>
            <person name="Sanogo M.D."/>
            <person name="Zwaenepoel A."/>
            <person name="Wallace J."/>
            <person name="Van De Peer Y."/>
            <person name="Van Deynze A."/>
        </authorList>
    </citation>
    <scope>NUCLEOTIDE SEQUENCE</scope>
    <source>
        <tissue evidence="5">Leaves</tissue>
    </source>
</reference>
<dbReference type="CDD" id="cd22160">
    <property type="entry name" value="F-box_AtFBL13-like"/>
    <property type="match status" value="1"/>
</dbReference>
<dbReference type="InterPro" id="IPR055411">
    <property type="entry name" value="LRR_FXL15/At3g58940/PEG3-like"/>
</dbReference>
<evidence type="ECO:0000259" key="4">
    <source>
        <dbReference type="Pfam" id="PF24758"/>
    </source>
</evidence>
<feature type="region of interest" description="Disordered" evidence="1">
    <location>
        <begin position="364"/>
        <end position="429"/>
    </location>
</feature>
<sequence>MEHEEAATEGARASSGGGEGGADGSPGGGDLDRLSALPDSLLHTIMSYLKARQAVQTCLLSTRWRHLWHPMPCLDVDHDEFRAAASAPSNHHPPAANPDYSDSDLDSYDEDSDDNNDDSSVNDREWDDFEDFAENLMHRCNIAQLETLRLHVNRSRAPRFADKLAGGWLRRAMKYCTPDPPRQREGMSHGSWLMKRMYLCNVALDNRFSNHLLSVCLLLEDLELDDCSCEIRSISSHSLKTLVLKNCRFRILSEITSPTLKRLVISGGTNSDDYVLVIVAPKIVHLGLDVSLRFARRISGNKQPQQQRRRAATARASVPAFGGWEGGGAAPDYSLDFTKIRAARMQQRQRKALSWSSFVGNATANGGAAAEDEDKHQWSSAASDADDERDRRRRHRPRHRRVRSDVADRDDREPIQPPPKNKKENLHSNVLAVAATADGYRLNN</sequence>
<gene>
    <name evidence="5" type="ORF">HU200_048778</name>
</gene>
<comment type="caution">
    <text evidence="5">The sequence shown here is derived from an EMBL/GenBank/DDBJ whole genome shotgun (WGS) entry which is preliminary data.</text>
</comment>
<feature type="compositionally biased region" description="Acidic residues" evidence="1">
    <location>
        <begin position="101"/>
        <end position="117"/>
    </location>
</feature>
<feature type="compositionally biased region" description="Basic and acidic residues" evidence="1">
    <location>
        <begin position="403"/>
        <end position="414"/>
    </location>
</feature>
<dbReference type="EMBL" id="JACEFO010002208">
    <property type="protein sequence ID" value="KAF8673226.1"/>
    <property type="molecule type" value="Genomic_DNA"/>
</dbReference>
<organism evidence="5 6">
    <name type="scientific">Digitaria exilis</name>
    <dbReference type="NCBI Taxonomy" id="1010633"/>
    <lineage>
        <taxon>Eukaryota</taxon>
        <taxon>Viridiplantae</taxon>
        <taxon>Streptophyta</taxon>
        <taxon>Embryophyta</taxon>
        <taxon>Tracheophyta</taxon>
        <taxon>Spermatophyta</taxon>
        <taxon>Magnoliopsida</taxon>
        <taxon>Liliopsida</taxon>
        <taxon>Poales</taxon>
        <taxon>Poaceae</taxon>
        <taxon>PACMAD clade</taxon>
        <taxon>Panicoideae</taxon>
        <taxon>Panicodae</taxon>
        <taxon>Paniceae</taxon>
        <taxon>Anthephorinae</taxon>
        <taxon>Digitaria</taxon>
    </lineage>
</organism>
<proteinExistence type="predicted"/>
<dbReference type="PANTHER" id="PTHR34223:SF82">
    <property type="entry name" value="F-BOX DOMAIN-CONTAINING PROTEIN"/>
    <property type="match status" value="1"/>
</dbReference>
<keyword evidence="6" id="KW-1185">Reference proteome</keyword>
<feature type="domain" description="RIN4 pathogenic type III effector avirulence factor Avr cleavage site" evidence="3">
    <location>
        <begin position="315"/>
        <end position="344"/>
    </location>
</feature>
<dbReference type="AlphaFoldDB" id="A0A835AS03"/>
<evidence type="ECO:0008006" key="7">
    <source>
        <dbReference type="Google" id="ProtNLM"/>
    </source>
</evidence>
<dbReference type="Pfam" id="PF24758">
    <property type="entry name" value="LRR_At5g56370"/>
    <property type="match status" value="1"/>
</dbReference>
<dbReference type="SUPFAM" id="SSF81383">
    <property type="entry name" value="F-box domain"/>
    <property type="match status" value="1"/>
</dbReference>
<protein>
    <recommendedName>
        <fullName evidence="7">F-box domain-containing protein</fullName>
    </recommendedName>
</protein>
<accession>A0A835AS03</accession>
<dbReference type="InterPro" id="IPR053781">
    <property type="entry name" value="F-box_AtFBL13-like"/>
</dbReference>
<feature type="region of interest" description="Disordered" evidence="1">
    <location>
        <begin position="85"/>
        <end position="124"/>
    </location>
</feature>
<dbReference type="InterPro" id="IPR001810">
    <property type="entry name" value="F-box_dom"/>
</dbReference>
<dbReference type="Proteomes" id="UP000636709">
    <property type="component" value="Unassembled WGS sequence"/>
</dbReference>
<dbReference type="Gene3D" id="1.20.1280.50">
    <property type="match status" value="1"/>
</dbReference>
<dbReference type="OrthoDB" id="656793at2759"/>
<dbReference type="PANTHER" id="PTHR34223">
    <property type="entry name" value="OS11G0201299 PROTEIN"/>
    <property type="match status" value="1"/>
</dbReference>
<dbReference type="Pfam" id="PF00646">
    <property type="entry name" value="F-box"/>
    <property type="match status" value="1"/>
</dbReference>
<name>A0A835AS03_9POAL</name>
<feature type="compositionally biased region" description="Gly residues" evidence="1">
    <location>
        <begin position="15"/>
        <end position="29"/>
    </location>
</feature>
<feature type="domain" description="F-box/LRR-repeat protein 15/At3g58940/PEG3-like LRR" evidence="4">
    <location>
        <begin position="194"/>
        <end position="288"/>
    </location>
</feature>
<evidence type="ECO:0000313" key="5">
    <source>
        <dbReference type="EMBL" id="KAF8673226.1"/>
    </source>
</evidence>
<dbReference type="InterPro" id="IPR036047">
    <property type="entry name" value="F-box-like_dom_sf"/>
</dbReference>
<evidence type="ECO:0000259" key="2">
    <source>
        <dbReference type="Pfam" id="PF00646"/>
    </source>
</evidence>
<feature type="compositionally biased region" description="Basic residues" evidence="1">
    <location>
        <begin position="391"/>
        <end position="402"/>
    </location>
</feature>
<evidence type="ECO:0000313" key="6">
    <source>
        <dbReference type="Proteomes" id="UP000636709"/>
    </source>
</evidence>
<evidence type="ECO:0000259" key="3">
    <source>
        <dbReference type="Pfam" id="PF05627"/>
    </source>
</evidence>
<feature type="domain" description="F-box" evidence="2">
    <location>
        <begin position="34"/>
        <end position="69"/>
    </location>
</feature>
<feature type="compositionally biased region" description="Low complexity" evidence="1">
    <location>
        <begin position="85"/>
        <end position="100"/>
    </location>
</feature>
<dbReference type="InterPro" id="IPR053197">
    <property type="entry name" value="F-box_SCFL_complex_component"/>
</dbReference>
<dbReference type="Pfam" id="PF05627">
    <property type="entry name" value="AvrRpt-cleavage"/>
    <property type="match status" value="1"/>
</dbReference>
<dbReference type="InterPro" id="IPR008700">
    <property type="entry name" value="TypeIII_avirulence_cleave"/>
</dbReference>
<evidence type="ECO:0000256" key="1">
    <source>
        <dbReference type="SAM" id="MobiDB-lite"/>
    </source>
</evidence>